<feature type="compositionally biased region" description="Basic residues" evidence="1">
    <location>
        <begin position="161"/>
        <end position="171"/>
    </location>
</feature>
<organism evidence="3 4">
    <name type="scientific">Mytilus edulis</name>
    <name type="common">Blue mussel</name>
    <dbReference type="NCBI Taxonomy" id="6550"/>
    <lineage>
        <taxon>Eukaryota</taxon>
        <taxon>Metazoa</taxon>
        <taxon>Spiralia</taxon>
        <taxon>Lophotrochozoa</taxon>
        <taxon>Mollusca</taxon>
        <taxon>Bivalvia</taxon>
        <taxon>Autobranchia</taxon>
        <taxon>Pteriomorphia</taxon>
        <taxon>Mytilida</taxon>
        <taxon>Mytiloidea</taxon>
        <taxon>Mytilidae</taxon>
        <taxon>Mytilinae</taxon>
        <taxon>Mytilus</taxon>
    </lineage>
</organism>
<feature type="compositionally biased region" description="Basic and acidic residues" evidence="1">
    <location>
        <begin position="216"/>
        <end position="235"/>
    </location>
</feature>
<dbReference type="InterPro" id="IPR012542">
    <property type="entry name" value="DTHCT"/>
</dbReference>
<feature type="compositionally biased region" description="Basic residues" evidence="1">
    <location>
        <begin position="204"/>
        <end position="214"/>
    </location>
</feature>
<feature type="compositionally biased region" description="Basic residues" evidence="1">
    <location>
        <begin position="271"/>
        <end position="280"/>
    </location>
</feature>
<accession>A0A8S3SY51</accession>
<feature type="compositionally biased region" description="Acidic residues" evidence="1">
    <location>
        <begin position="417"/>
        <end position="427"/>
    </location>
</feature>
<feature type="compositionally biased region" description="Acidic residues" evidence="1">
    <location>
        <begin position="175"/>
        <end position="190"/>
    </location>
</feature>
<feature type="region of interest" description="Disordered" evidence="1">
    <location>
        <begin position="150"/>
        <end position="427"/>
    </location>
</feature>
<evidence type="ECO:0000313" key="4">
    <source>
        <dbReference type="Proteomes" id="UP000683360"/>
    </source>
</evidence>
<reference evidence="3" key="1">
    <citation type="submission" date="2021-03" db="EMBL/GenBank/DDBJ databases">
        <authorList>
            <person name="Bekaert M."/>
        </authorList>
    </citation>
    <scope>NUCLEOTIDE SEQUENCE</scope>
</reference>
<dbReference type="OrthoDB" id="6071871at2759"/>
<name>A0A8S3SY51_MYTED</name>
<feature type="compositionally biased region" description="Basic residues" evidence="1">
    <location>
        <begin position="378"/>
        <end position="389"/>
    </location>
</feature>
<gene>
    <name evidence="3" type="ORF">MEDL_39529</name>
</gene>
<dbReference type="EMBL" id="CAJPWZ010001900">
    <property type="protein sequence ID" value="CAG2226412.1"/>
    <property type="molecule type" value="Genomic_DNA"/>
</dbReference>
<dbReference type="Pfam" id="PF08070">
    <property type="entry name" value="DTHCT"/>
    <property type="match status" value="1"/>
</dbReference>
<feature type="compositionally biased region" description="Acidic residues" evidence="1">
    <location>
        <begin position="253"/>
        <end position="265"/>
    </location>
</feature>
<feature type="domain" description="DTHCT" evidence="2">
    <location>
        <begin position="377"/>
        <end position="448"/>
    </location>
</feature>
<keyword evidence="4" id="KW-1185">Reference proteome</keyword>
<proteinExistence type="predicted"/>
<sequence length="457" mass="51156">MNLVKRKGTKTARKLPVDFENLKAEYLKKITKCVDEYNIPHELVINFDQTGLKMVTTSEWTLEGKGSKDCSIVALDDKREITGVVGISLTGALLPFQLIYKGTTDRCHPSYTFPKDWNVTHSENHWSTSVTMIEYAKSVLIPYFDKVPPRKPKDIDSSGSPKKKKGGKKKNPWSDDSEASEDDISDDDMDGSFLESVKPEIRTPKRAAARKAQTHFKSDSDEEAIKSDDGVDDTFKPTNLENGGYEPEKISDDDFGASEDEDEDDFTAKPPSKKVSKPKPKPAISSDEDDAWDKMMGNQKDTVDPKQPSISDAFTKPAAKKTKLLSSKAAKPLMIDDSDEDFPIQEKAPKEKKPRKPKAPPKKKSSSDMDDDDDDVKPKKKNVAKRPKKAAFSDSDVSEDEFMAEKKPAAKKKKTESDDDDFGFDDADISTEYVPRATTGRSRNTVKYTFSDEEEDF</sequence>
<protein>
    <recommendedName>
        <fullName evidence="2">DTHCT domain-containing protein</fullName>
    </recommendedName>
</protein>
<dbReference type="Proteomes" id="UP000683360">
    <property type="component" value="Unassembled WGS sequence"/>
</dbReference>
<evidence type="ECO:0000259" key="2">
    <source>
        <dbReference type="Pfam" id="PF08070"/>
    </source>
</evidence>
<feature type="compositionally biased region" description="Basic residues" evidence="1">
    <location>
        <begin position="350"/>
        <end position="364"/>
    </location>
</feature>
<evidence type="ECO:0000313" key="3">
    <source>
        <dbReference type="EMBL" id="CAG2226412.1"/>
    </source>
</evidence>
<evidence type="ECO:0000256" key="1">
    <source>
        <dbReference type="SAM" id="MobiDB-lite"/>
    </source>
</evidence>
<comment type="caution">
    <text evidence="3">The sequence shown here is derived from an EMBL/GenBank/DDBJ whole genome shotgun (WGS) entry which is preliminary data.</text>
</comment>
<dbReference type="AlphaFoldDB" id="A0A8S3SY51"/>